<dbReference type="SUPFAM" id="SSF51735">
    <property type="entry name" value="NAD(P)-binding Rossmann-fold domains"/>
    <property type="match status" value="1"/>
</dbReference>
<dbReference type="GeneID" id="68859818"/>
<dbReference type="Pfam" id="PF13561">
    <property type="entry name" value="adh_short_C2"/>
    <property type="match status" value="1"/>
</dbReference>
<evidence type="ECO:0000313" key="5">
    <source>
        <dbReference type="Proteomes" id="UP000662973"/>
    </source>
</evidence>
<dbReference type="KEGG" id="hds:HSR122_2796"/>
<protein>
    <submittedName>
        <fullName evidence="3">Short-chain alcohol dehydrogenase</fullName>
    </submittedName>
</protein>
<sequence length="251" mass="25966">MDGINDKVAVVTGASTGIGHAAALRFAEEGASVVAADVNVEDGEATAEEIEEMGGEATFVETDVSDWDDVQAMVDTAVDTYGGLDFAFNNAGIEGENEALGDQPLENWEQVIDVNLKGVFQSMKAEIPVMLDGGGGSIVNVSSIAGEVGFPQISPYVASKHGTIGLTKTAALEYSGEGIRVNVIAPGVIETPMVEASAEENETTQQAIAATPLGRLGKPEEIGDAAVWLCSDDATFVTGETFVIDGGYTSQ</sequence>
<dbReference type="PROSITE" id="PS00061">
    <property type="entry name" value="ADH_SHORT"/>
    <property type="match status" value="1"/>
</dbReference>
<dbReference type="GO" id="GO:0016491">
    <property type="term" value="F:oxidoreductase activity"/>
    <property type="evidence" value="ECO:0007669"/>
    <property type="project" value="UniProtKB-KW"/>
</dbReference>
<dbReference type="InterPro" id="IPR002347">
    <property type="entry name" value="SDR_fam"/>
</dbReference>
<dbReference type="PRINTS" id="PR00081">
    <property type="entry name" value="GDHRDH"/>
</dbReference>
<keyword evidence="2" id="KW-0560">Oxidoreductase</keyword>
<evidence type="ECO:0000313" key="4">
    <source>
        <dbReference type="EMBL" id="QSG10728.1"/>
    </source>
</evidence>
<dbReference type="Gene3D" id="3.40.50.720">
    <property type="entry name" value="NAD(P)-binding Rossmann-like Domain"/>
    <property type="match status" value="1"/>
</dbReference>
<dbReference type="AlphaFoldDB" id="A0A897NH09"/>
<dbReference type="NCBIfam" id="NF005559">
    <property type="entry name" value="PRK07231.1"/>
    <property type="match status" value="1"/>
</dbReference>
<dbReference type="PANTHER" id="PTHR24321">
    <property type="entry name" value="DEHYDROGENASES, SHORT CHAIN"/>
    <property type="match status" value="1"/>
</dbReference>
<dbReference type="EMBL" id="CP064788">
    <property type="protein sequence ID" value="QSG10169.1"/>
    <property type="molecule type" value="Genomic_DNA"/>
</dbReference>
<name>A0A897NH09_9EURY</name>
<dbReference type="InterPro" id="IPR036291">
    <property type="entry name" value="NAD(P)-bd_dom_sf"/>
</dbReference>
<dbReference type="PANTHER" id="PTHR24321:SF11">
    <property type="entry name" value="BLR0893 PROTEIN"/>
    <property type="match status" value="1"/>
</dbReference>
<evidence type="ECO:0000313" key="3">
    <source>
        <dbReference type="EMBL" id="QSG10169.1"/>
    </source>
</evidence>
<dbReference type="CDD" id="cd05233">
    <property type="entry name" value="SDR_c"/>
    <property type="match status" value="1"/>
</dbReference>
<dbReference type="EMBL" id="CP064789">
    <property type="protein sequence ID" value="QSG10728.1"/>
    <property type="molecule type" value="Genomic_DNA"/>
</dbReference>
<dbReference type="Proteomes" id="UP000662973">
    <property type="component" value="Chromosome"/>
</dbReference>
<dbReference type="FunFam" id="3.40.50.720:FF:000084">
    <property type="entry name" value="Short-chain dehydrogenase reductase"/>
    <property type="match status" value="1"/>
</dbReference>
<organism evidence="3 5">
    <name type="scientific">Halapricum desulfuricans</name>
    <dbReference type="NCBI Taxonomy" id="2841257"/>
    <lineage>
        <taxon>Archaea</taxon>
        <taxon>Methanobacteriati</taxon>
        <taxon>Methanobacteriota</taxon>
        <taxon>Stenosarchaea group</taxon>
        <taxon>Halobacteria</taxon>
        <taxon>Halobacteriales</taxon>
        <taxon>Haloarculaceae</taxon>
        <taxon>Halapricum</taxon>
    </lineage>
</organism>
<dbReference type="NCBIfam" id="NF009466">
    <property type="entry name" value="PRK12826.1-2"/>
    <property type="match status" value="1"/>
</dbReference>
<keyword evidence="5" id="KW-1185">Reference proteome</keyword>
<proteinExistence type="inferred from homology"/>
<accession>A0A897NDX1</accession>
<evidence type="ECO:0000256" key="2">
    <source>
        <dbReference type="ARBA" id="ARBA00023002"/>
    </source>
</evidence>
<dbReference type="RefSeq" id="WP_229110321.1">
    <property type="nucleotide sequence ID" value="NZ_CP064788.1"/>
</dbReference>
<evidence type="ECO:0000256" key="1">
    <source>
        <dbReference type="ARBA" id="ARBA00006484"/>
    </source>
</evidence>
<accession>A0A897NH09</accession>
<reference evidence="3 5" key="1">
    <citation type="submission" date="2020-11" db="EMBL/GenBank/DDBJ databases">
        <title>Carbohydrate-dependent, anaerobic sulfur respiration: A novel catabolism in halophilic archaea.</title>
        <authorList>
            <person name="Sorokin D.Y."/>
            <person name="Messina E."/>
            <person name="Smedile F."/>
            <person name="La Cono V."/>
            <person name="Hallsworth J.E."/>
            <person name="Yakimov M.M."/>
        </authorList>
    </citation>
    <scope>NUCLEOTIDE SEQUENCE [LARGE SCALE GENOMIC DNA]</scope>
    <source>
        <strain evidence="4">HSR-Bgl</strain>
        <strain evidence="3 5">HSR12-2</strain>
    </source>
</reference>
<dbReference type="Proteomes" id="UP000663305">
    <property type="component" value="Chromosome"/>
</dbReference>
<dbReference type="InterPro" id="IPR020904">
    <property type="entry name" value="Sc_DH/Rdtase_CS"/>
</dbReference>
<gene>
    <name evidence="3" type="primary">fabG10</name>
    <name evidence="4" type="synonym">fabG</name>
    <name evidence="4" type="ORF">HSBGL_0290</name>
    <name evidence="3" type="ORF">HSR122_2796</name>
</gene>
<comment type="similarity">
    <text evidence="1">Belongs to the short-chain dehydrogenases/reductases (SDR) family.</text>
</comment>
<dbReference type="PRINTS" id="PR00080">
    <property type="entry name" value="SDRFAMILY"/>
</dbReference>